<protein>
    <submittedName>
        <fullName evidence="3">Uncharacterized protein</fullName>
    </submittedName>
</protein>
<reference evidence="4" key="2">
    <citation type="submission" date="2010-04" db="EMBL/GenBank/DDBJ databases">
        <authorList>
            <person name="Buell R."/>
            <person name="Hamilton J."/>
            <person name="Hostetler J."/>
        </authorList>
    </citation>
    <scope>NUCLEOTIDE SEQUENCE [LARGE SCALE GENOMIC DNA]</scope>
    <source>
        <strain evidence="4">DAOM:BR144</strain>
    </source>
</reference>
<dbReference type="OMA" id="QRDECER"/>
<reference evidence="4" key="1">
    <citation type="journal article" date="2010" name="Genome Biol.">
        <title>Genome sequence of the necrotrophic plant pathogen Pythium ultimum reveals original pathogenicity mechanisms and effector repertoire.</title>
        <authorList>
            <person name="Levesque C.A."/>
            <person name="Brouwer H."/>
            <person name="Cano L."/>
            <person name="Hamilton J.P."/>
            <person name="Holt C."/>
            <person name="Huitema E."/>
            <person name="Raffaele S."/>
            <person name="Robideau G.P."/>
            <person name="Thines M."/>
            <person name="Win J."/>
            <person name="Zerillo M.M."/>
            <person name="Beakes G.W."/>
            <person name="Boore J.L."/>
            <person name="Busam D."/>
            <person name="Dumas B."/>
            <person name="Ferriera S."/>
            <person name="Fuerstenberg S.I."/>
            <person name="Gachon C.M."/>
            <person name="Gaulin E."/>
            <person name="Govers F."/>
            <person name="Grenville-Briggs L."/>
            <person name="Horner N."/>
            <person name="Hostetler J."/>
            <person name="Jiang R.H."/>
            <person name="Johnson J."/>
            <person name="Krajaejun T."/>
            <person name="Lin H."/>
            <person name="Meijer H.J."/>
            <person name="Moore B."/>
            <person name="Morris P."/>
            <person name="Phuntmart V."/>
            <person name="Puiu D."/>
            <person name="Shetty J."/>
            <person name="Stajich J.E."/>
            <person name="Tripathy S."/>
            <person name="Wawra S."/>
            <person name="van West P."/>
            <person name="Whitty B.R."/>
            <person name="Coutinho P.M."/>
            <person name="Henrissat B."/>
            <person name="Martin F."/>
            <person name="Thomas P.D."/>
            <person name="Tyler B.M."/>
            <person name="De Vries R.P."/>
            <person name="Kamoun S."/>
            <person name="Yandell M."/>
            <person name="Tisserat N."/>
            <person name="Buell C.R."/>
        </authorList>
    </citation>
    <scope>NUCLEOTIDE SEQUENCE</scope>
    <source>
        <strain evidence="4">DAOM:BR144</strain>
    </source>
</reference>
<dbReference type="VEuPathDB" id="FungiDB:PYU1_G002096"/>
<feature type="compositionally biased region" description="Polar residues" evidence="2">
    <location>
        <begin position="444"/>
        <end position="455"/>
    </location>
</feature>
<dbReference type="HOGENOM" id="CLU_664765_0_0_1"/>
<name>K3WAV7_GLOUD</name>
<keyword evidence="1" id="KW-0175">Coiled coil</keyword>
<dbReference type="eggNOG" id="ENOG502R1QB">
    <property type="taxonomic scope" value="Eukaryota"/>
</dbReference>
<accession>K3WAV7</accession>
<dbReference type="InParanoid" id="K3WAV7"/>
<proteinExistence type="predicted"/>
<reference evidence="3" key="3">
    <citation type="submission" date="2015-02" db="UniProtKB">
        <authorList>
            <consortium name="EnsemblProtists"/>
        </authorList>
    </citation>
    <scope>IDENTIFICATION</scope>
    <source>
        <strain evidence="3">DAOM BR144</strain>
    </source>
</reference>
<organism evidence="3 4">
    <name type="scientific">Globisporangium ultimum (strain ATCC 200006 / CBS 805.95 / DAOM BR144)</name>
    <name type="common">Pythium ultimum</name>
    <dbReference type="NCBI Taxonomy" id="431595"/>
    <lineage>
        <taxon>Eukaryota</taxon>
        <taxon>Sar</taxon>
        <taxon>Stramenopiles</taxon>
        <taxon>Oomycota</taxon>
        <taxon>Peronosporomycetes</taxon>
        <taxon>Pythiales</taxon>
        <taxon>Pythiaceae</taxon>
        <taxon>Globisporangium</taxon>
    </lineage>
</organism>
<feature type="region of interest" description="Disordered" evidence="2">
    <location>
        <begin position="444"/>
        <end position="479"/>
    </location>
</feature>
<dbReference type="AlphaFoldDB" id="K3WAV7"/>
<evidence type="ECO:0000256" key="1">
    <source>
        <dbReference type="SAM" id="Coils"/>
    </source>
</evidence>
<evidence type="ECO:0000256" key="2">
    <source>
        <dbReference type="SAM" id="MobiDB-lite"/>
    </source>
</evidence>
<dbReference type="EMBL" id="GL376634">
    <property type="status" value="NOT_ANNOTATED_CDS"/>
    <property type="molecule type" value="Genomic_DNA"/>
</dbReference>
<dbReference type="STRING" id="431595.K3WAV7"/>
<feature type="coiled-coil region" evidence="1">
    <location>
        <begin position="120"/>
        <end position="175"/>
    </location>
</feature>
<evidence type="ECO:0000313" key="3">
    <source>
        <dbReference type="EnsemblProtists" id="PYU1_T002098"/>
    </source>
</evidence>
<feature type="coiled-coil region" evidence="1">
    <location>
        <begin position="380"/>
        <end position="442"/>
    </location>
</feature>
<evidence type="ECO:0000313" key="4">
    <source>
        <dbReference type="Proteomes" id="UP000019132"/>
    </source>
</evidence>
<feature type="coiled-coil region" evidence="1">
    <location>
        <begin position="212"/>
        <end position="340"/>
    </location>
</feature>
<dbReference type="Proteomes" id="UP000019132">
    <property type="component" value="Unassembled WGS sequence"/>
</dbReference>
<sequence length="479" mass="55329">MRSQHIDRIQGEKKQLELQAINNRDYAKKIEQRFFMGTKGQCNVDLGKRVKELERSAGEKDAAFESQRRELQDAQEKFNILKRALETRFEELQLNGSLHTGILFELTRLQDQSTSLALQLSDERKANKALEAKFLNLQAKETDLEETLVVREVMIGNQERERAALEEKLAQLWNEKQTFAFEKSTLLKFIQEQAEVKFQLDAQIKQIQDSKMAELAALRQKLELSVEDKQKLHDSLRETSFRCENLQHECQTLRNALQDEQQTKIELEAREQELQLRIQRLNDDLSKKEDDFAAARDVCRELQTTLEGVEQDSANLRAQIEELEAVEVDLRQQLAQKLAEELALRAAMENSLHDLETLSRQRNEVAKAMNEAVTISASSLDEQQALESKLETQRKQLEQLKNSKNLLQNAMLEQLSALRKQLQLERIQRIDAEAKLKQLLANGFGSTSQRSNALKQQKHRNSPHENSVPPSRRPEATDK</sequence>
<keyword evidence="4" id="KW-1185">Reference proteome</keyword>
<dbReference type="EnsemblProtists" id="PYU1_T002098">
    <property type="protein sequence ID" value="PYU1_T002098"/>
    <property type="gene ID" value="PYU1_G002096"/>
</dbReference>